<organism evidence="1 2">
    <name type="scientific">Pantoea allii</name>
    <dbReference type="NCBI Taxonomy" id="574096"/>
    <lineage>
        <taxon>Bacteria</taxon>
        <taxon>Pseudomonadati</taxon>
        <taxon>Pseudomonadota</taxon>
        <taxon>Gammaproteobacteria</taxon>
        <taxon>Enterobacterales</taxon>
        <taxon>Erwiniaceae</taxon>
        <taxon>Pantoea</taxon>
    </lineage>
</organism>
<dbReference type="AlphaFoldDB" id="A0A2V2BK77"/>
<reference evidence="1 2" key="1">
    <citation type="submission" date="2018-05" db="EMBL/GenBank/DDBJ databases">
        <title>Genomic Encyclopedia of Type Strains, Phase IV (KMG-V): Genome sequencing to study the core and pangenomes of soil and plant-associated prokaryotes.</title>
        <authorList>
            <person name="Whitman W."/>
        </authorList>
    </citation>
    <scope>NUCLEOTIDE SEQUENCE [LARGE SCALE GENOMIC DNA]</scope>
    <source>
        <strain evidence="1 2">PNA 200-10</strain>
    </source>
</reference>
<proteinExistence type="predicted"/>
<evidence type="ECO:0000313" key="1">
    <source>
        <dbReference type="EMBL" id="PWK95825.1"/>
    </source>
</evidence>
<evidence type="ECO:0000313" key="2">
    <source>
        <dbReference type="Proteomes" id="UP000245981"/>
    </source>
</evidence>
<name>A0A2V2BK77_9GAMM</name>
<accession>A0A2V2BK77</accession>
<dbReference type="Gene3D" id="1.10.30.50">
    <property type="match status" value="1"/>
</dbReference>
<dbReference type="EMBL" id="QGHF01000007">
    <property type="protein sequence ID" value="PWK95825.1"/>
    <property type="molecule type" value="Genomic_DNA"/>
</dbReference>
<sequence>MMISISKKKAFNEEYSINHVSSVLDFAKKTNHNINFFKYKFDIKACKTEDLLRVIALDPFSFQNLDDQSSEFLKCYLEIADFLLYSQTYFDIVKSQYKTKKRSEYLASLREERGVVLSKFGSNNIIRMLSLNNSSIINSEVSYNRFYQAVKDIFNKNNIDISKIFDYDKYLNANQSARSSILNNINITVCPYCNRQYIDTYSIEGKIKSIAQIDHFYPKKIFPLYSLSLLNFVPSCSYCNCSIKKDRLFPWNKIYHDDTVKQKVFSVDFNDFNGIYGDQKSFILVMHVQDEHSKKNSAFFRHEHIYKNHMIDISELLKKRILYNNSYKHSLEKCLSEEIKESDFKKLIFGVSGLEDDLTSIPLSKLKNDILDEL</sequence>
<protein>
    <recommendedName>
        <fullName evidence="3">HNH endonuclease</fullName>
    </recommendedName>
</protein>
<dbReference type="OrthoDB" id="9816185at2"/>
<gene>
    <name evidence="1" type="ORF">C7431_107227</name>
</gene>
<evidence type="ECO:0008006" key="3">
    <source>
        <dbReference type="Google" id="ProtNLM"/>
    </source>
</evidence>
<dbReference type="RefSeq" id="WP_146198127.1">
    <property type="nucleotide sequence ID" value="NZ_QGHF01000007.1"/>
</dbReference>
<dbReference type="Proteomes" id="UP000245981">
    <property type="component" value="Unassembled WGS sequence"/>
</dbReference>
<comment type="caution">
    <text evidence="1">The sequence shown here is derived from an EMBL/GenBank/DDBJ whole genome shotgun (WGS) entry which is preliminary data.</text>
</comment>